<dbReference type="InterPro" id="IPR036388">
    <property type="entry name" value="WH-like_DNA-bd_sf"/>
</dbReference>
<feature type="region of interest" description="Disordered" evidence="10">
    <location>
        <begin position="1"/>
        <end position="34"/>
    </location>
</feature>
<dbReference type="EC" id="3.6.4.-" evidence="9"/>
<evidence type="ECO:0000256" key="2">
    <source>
        <dbReference type="ARBA" id="ARBA00022741"/>
    </source>
</evidence>
<dbReference type="GO" id="GO:0016887">
    <property type="term" value="F:ATP hydrolysis activity"/>
    <property type="evidence" value="ECO:0007669"/>
    <property type="project" value="RHEA"/>
</dbReference>
<keyword evidence="7 9" id="KW-0233">DNA recombination</keyword>
<evidence type="ECO:0000256" key="5">
    <source>
        <dbReference type="ARBA" id="ARBA00022840"/>
    </source>
</evidence>
<feature type="region of interest" description="Head domain (RuvB-H)" evidence="9">
    <location>
        <begin position="271"/>
        <end position="348"/>
    </location>
</feature>
<dbReference type="InterPro" id="IPR036390">
    <property type="entry name" value="WH_DNA-bd_sf"/>
</dbReference>
<dbReference type="GO" id="GO:0006310">
    <property type="term" value="P:DNA recombination"/>
    <property type="evidence" value="ECO:0007669"/>
    <property type="project" value="UniProtKB-UniRule"/>
</dbReference>
<feature type="binding site" evidence="9">
    <location>
        <position position="78"/>
    </location>
    <ligand>
        <name>ATP</name>
        <dbReference type="ChEBI" id="CHEBI:30616"/>
    </ligand>
</feature>
<dbReference type="GO" id="GO:0000400">
    <property type="term" value="F:four-way junction DNA binding"/>
    <property type="evidence" value="ECO:0007669"/>
    <property type="project" value="UniProtKB-UniRule"/>
</dbReference>
<comment type="function">
    <text evidence="9">The RuvA-RuvB-RuvC complex processes Holliday junction (HJ) DNA during genetic recombination and DNA repair, while the RuvA-RuvB complex plays an important role in the rescue of blocked DNA replication forks via replication fork reversal (RFR). RuvA specifically binds to HJ cruciform DNA, conferring on it an open structure. The RuvB hexamer acts as an ATP-dependent pump, pulling dsDNA into and through the RuvAB complex. RuvB forms 2 homohexamers on either side of HJ DNA bound by 1 or 2 RuvA tetramers; 4 subunits per hexamer contact DNA at a time. Coordinated motions by a converter formed by DNA-disengaged RuvB subunits stimulates ATP hydrolysis and nucleotide exchange. Immobilization of the converter enables RuvB to convert the ATP-contained energy into a lever motion, pulling 2 nucleotides of DNA out of the RuvA tetramer per ATP hydrolyzed, thus driving DNA branch migration. The RuvB motors rotate together with the DNA substrate, which together with the progressing nucleotide cycle form the mechanistic basis for DNA recombination by continuous HJ branch migration. Branch migration allows RuvC to scan DNA until it finds its consensus sequence, where it cleaves and resolves cruciform DNA.</text>
</comment>
<dbReference type="RefSeq" id="WP_133530363.1">
    <property type="nucleotide sequence ID" value="NZ_SNXX01000010.1"/>
</dbReference>
<feature type="binding site" evidence="9">
    <location>
        <position position="37"/>
    </location>
    <ligand>
        <name>ATP</name>
        <dbReference type="ChEBI" id="CHEBI:30616"/>
    </ligand>
</feature>
<dbReference type="InterPro" id="IPR004605">
    <property type="entry name" value="DNA_helicase_Holl-junc_RuvB"/>
</dbReference>
<protein>
    <recommendedName>
        <fullName evidence="9">Holliday junction branch migration complex subunit RuvB</fullName>
        <ecNumber evidence="9">3.6.4.-</ecNumber>
    </recommendedName>
</protein>
<keyword evidence="3 9" id="KW-0227">DNA damage</keyword>
<comment type="caution">
    <text evidence="12">The sequence shown here is derived from an EMBL/GenBank/DDBJ whole genome shotgun (WGS) entry which is preliminary data.</text>
</comment>
<dbReference type="PANTHER" id="PTHR42848:SF1">
    <property type="entry name" value="HOLLIDAY JUNCTION BRANCH MIGRATION COMPLEX SUBUNIT RUVB"/>
    <property type="match status" value="1"/>
</dbReference>
<feature type="binding site" evidence="9">
    <location>
        <position position="197"/>
    </location>
    <ligand>
        <name>ATP</name>
        <dbReference type="ChEBI" id="CHEBI:30616"/>
    </ligand>
</feature>
<feature type="binding site" evidence="9">
    <location>
        <begin position="144"/>
        <end position="146"/>
    </location>
    <ligand>
        <name>ATP</name>
        <dbReference type="ChEBI" id="CHEBI:30616"/>
    </ligand>
</feature>
<dbReference type="SUPFAM" id="SSF46785">
    <property type="entry name" value="Winged helix' DNA-binding domain"/>
    <property type="match status" value="1"/>
</dbReference>
<dbReference type="Gene3D" id="1.10.8.60">
    <property type="match status" value="1"/>
</dbReference>
<feature type="binding site" evidence="9">
    <location>
        <position position="36"/>
    </location>
    <ligand>
        <name>ATP</name>
        <dbReference type="ChEBI" id="CHEBI:30616"/>
    </ligand>
</feature>
<dbReference type="GO" id="GO:0009378">
    <property type="term" value="F:four-way junction helicase activity"/>
    <property type="evidence" value="ECO:0007669"/>
    <property type="project" value="InterPro"/>
</dbReference>
<evidence type="ECO:0000313" key="12">
    <source>
        <dbReference type="EMBL" id="TDP94747.1"/>
    </source>
</evidence>
<organism evidence="12 13">
    <name type="scientific">Halanaerobium saccharolyticum</name>
    <dbReference type="NCBI Taxonomy" id="43595"/>
    <lineage>
        <taxon>Bacteria</taxon>
        <taxon>Bacillati</taxon>
        <taxon>Bacillota</taxon>
        <taxon>Clostridia</taxon>
        <taxon>Halanaerobiales</taxon>
        <taxon>Halanaerobiaceae</taxon>
        <taxon>Halanaerobium</taxon>
    </lineage>
</organism>
<dbReference type="Pfam" id="PF05491">
    <property type="entry name" value="WHD_RuvB"/>
    <property type="match status" value="1"/>
</dbReference>
<dbReference type="SMART" id="SM00382">
    <property type="entry name" value="AAA"/>
    <property type="match status" value="1"/>
</dbReference>
<keyword evidence="5 9" id="KW-0067">ATP-binding</keyword>
<dbReference type="InterPro" id="IPR027417">
    <property type="entry name" value="P-loop_NTPase"/>
</dbReference>
<dbReference type="GO" id="GO:0005524">
    <property type="term" value="F:ATP binding"/>
    <property type="evidence" value="ECO:0007669"/>
    <property type="project" value="UniProtKB-UniRule"/>
</dbReference>
<keyword evidence="1 9" id="KW-0963">Cytoplasm</keyword>
<evidence type="ECO:0000256" key="8">
    <source>
        <dbReference type="ARBA" id="ARBA00023204"/>
    </source>
</evidence>
<dbReference type="AlphaFoldDB" id="A0A4R6S6D4"/>
<evidence type="ECO:0000256" key="1">
    <source>
        <dbReference type="ARBA" id="ARBA00022490"/>
    </source>
</evidence>
<evidence type="ECO:0000256" key="7">
    <source>
        <dbReference type="ARBA" id="ARBA00023172"/>
    </source>
</evidence>
<dbReference type="HAMAP" id="MF_00016">
    <property type="entry name" value="DNA_HJ_migration_RuvB"/>
    <property type="match status" value="1"/>
</dbReference>
<keyword evidence="6 9" id="KW-0238">DNA-binding</keyword>
<comment type="catalytic activity">
    <reaction evidence="9">
        <text>ATP + H2O = ADP + phosphate + H(+)</text>
        <dbReference type="Rhea" id="RHEA:13065"/>
        <dbReference type="ChEBI" id="CHEBI:15377"/>
        <dbReference type="ChEBI" id="CHEBI:15378"/>
        <dbReference type="ChEBI" id="CHEBI:30616"/>
        <dbReference type="ChEBI" id="CHEBI:43474"/>
        <dbReference type="ChEBI" id="CHEBI:456216"/>
    </reaction>
</comment>
<name>A0A4R6S6D4_9FIRM</name>
<dbReference type="GO" id="GO:0005737">
    <property type="term" value="C:cytoplasm"/>
    <property type="evidence" value="ECO:0007669"/>
    <property type="project" value="UniProtKB-SubCell"/>
</dbReference>
<comment type="subunit">
    <text evidence="9">Homohexamer. Forms an RuvA(8)-RuvB(12)-Holliday junction (HJ) complex. HJ DNA is sandwiched between 2 RuvA tetramers; dsDNA enters through RuvA and exits via RuvB. An RuvB hexamer assembles on each DNA strand where it exits the tetramer. Each RuvB hexamer is contacted by two RuvA subunits (via domain III) on 2 adjacent RuvB subunits; this complex drives branch migration. In the full resolvosome a probable DNA-RuvA(4)-RuvB(12)-RuvC(2) complex forms which resolves the HJ.</text>
</comment>
<feature type="binding site" evidence="9">
    <location>
        <position position="81"/>
    </location>
    <ligand>
        <name>ATP</name>
        <dbReference type="ChEBI" id="CHEBI:30616"/>
    </ligand>
</feature>
<dbReference type="InterPro" id="IPR008824">
    <property type="entry name" value="RuvB-like_N"/>
</dbReference>
<feature type="binding site" evidence="9">
    <location>
        <position position="82"/>
    </location>
    <ligand>
        <name>Mg(2+)</name>
        <dbReference type="ChEBI" id="CHEBI:18420"/>
    </ligand>
</feature>
<dbReference type="Proteomes" id="UP000295176">
    <property type="component" value="Unassembled WGS sequence"/>
</dbReference>
<evidence type="ECO:0000259" key="11">
    <source>
        <dbReference type="SMART" id="SM00382"/>
    </source>
</evidence>
<dbReference type="Pfam" id="PF17864">
    <property type="entry name" value="AAA_lid_4"/>
    <property type="match status" value="1"/>
</dbReference>
<feature type="binding site" evidence="9">
    <location>
        <position position="187"/>
    </location>
    <ligand>
        <name>ATP</name>
        <dbReference type="ChEBI" id="CHEBI:30616"/>
    </ligand>
</feature>
<feature type="binding site" evidence="9">
    <location>
        <position position="83"/>
    </location>
    <ligand>
        <name>ATP</name>
        <dbReference type="ChEBI" id="CHEBI:30616"/>
    </ligand>
</feature>
<feature type="binding site" evidence="9">
    <location>
        <position position="331"/>
    </location>
    <ligand>
        <name>DNA</name>
        <dbReference type="ChEBI" id="CHEBI:16991"/>
    </ligand>
</feature>
<evidence type="ECO:0000313" key="13">
    <source>
        <dbReference type="Proteomes" id="UP000295176"/>
    </source>
</evidence>
<feature type="binding site" evidence="9">
    <location>
        <position position="82"/>
    </location>
    <ligand>
        <name>ATP</name>
        <dbReference type="ChEBI" id="CHEBI:30616"/>
    </ligand>
</feature>
<dbReference type="Gene3D" id="1.10.10.10">
    <property type="entry name" value="Winged helix-like DNA-binding domain superfamily/Winged helix DNA-binding domain"/>
    <property type="match status" value="1"/>
</dbReference>
<dbReference type="FunFam" id="1.10.8.60:FF:000023">
    <property type="entry name" value="Holliday junction ATP-dependent DNA helicase RuvB"/>
    <property type="match status" value="1"/>
</dbReference>
<dbReference type="SUPFAM" id="SSF52540">
    <property type="entry name" value="P-loop containing nucleoside triphosphate hydrolases"/>
    <property type="match status" value="1"/>
</dbReference>
<dbReference type="PANTHER" id="PTHR42848">
    <property type="match status" value="1"/>
</dbReference>
<dbReference type="InterPro" id="IPR003593">
    <property type="entry name" value="AAA+_ATPase"/>
</dbReference>
<dbReference type="GO" id="GO:0048476">
    <property type="term" value="C:Holliday junction resolvase complex"/>
    <property type="evidence" value="ECO:0007669"/>
    <property type="project" value="UniProtKB-UniRule"/>
</dbReference>
<evidence type="ECO:0000256" key="10">
    <source>
        <dbReference type="SAM" id="MobiDB-lite"/>
    </source>
</evidence>
<evidence type="ECO:0000256" key="6">
    <source>
        <dbReference type="ARBA" id="ARBA00023125"/>
    </source>
</evidence>
<proteinExistence type="inferred from homology"/>
<accession>A0A4R6S6D4</accession>
<feature type="region of interest" description="Small ATPAse domain (RuvB-S)" evidence="9">
    <location>
        <begin position="198"/>
        <end position="268"/>
    </location>
</feature>
<evidence type="ECO:0000256" key="3">
    <source>
        <dbReference type="ARBA" id="ARBA00022763"/>
    </source>
</evidence>
<keyword evidence="4 9" id="KW-0378">Hydrolase</keyword>
<dbReference type="GO" id="GO:0006281">
    <property type="term" value="P:DNA repair"/>
    <property type="evidence" value="ECO:0007669"/>
    <property type="project" value="UniProtKB-UniRule"/>
</dbReference>
<dbReference type="Pfam" id="PF05496">
    <property type="entry name" value="RuvB_N"/>
    <property type="match status" value="1"/>
</dbReference>
<evidence type="ECO:0000256" key="9">
    <source>
        <dbReference type="HAMAP-Rule" id="MF_00016"/>
    </source>
</evidence>
<dbReference type="Gene3D" id="3.40.50.300">
    <property type="entry name" value="P-loop containing nucleotide triphosphate hydrolases"/>
    <property type="match status" value="1"/>
</dbReference>
<comment type="subcellular location">
    <subcellularLocation>
        <location evidence="9">Cytoplasm</location>
    </subcellularLocation>
</comment>
<comment type="domain">
    <text evidence="9">Has 3 domains, the large (RuvB-L) and small ATPase (RuvB-S) domains and the C-terminal head (RuvB-H) domain. The head domain binds DNA, while the ATPase domains jointly bind ATP, ADP or are empty depending on the state of the subunit in the translocation cycle. During a single DNA translocation step the structure of each domain remains the same, but their relative positions change.</text>
</comment>
<comment type="caution">
    <text evidence="9">Lacks conserved residue(s) required for the propagation of feature annotation.</text>
</comment>
<gene>
    <name evidence="9" type="primary">ruvB</name>
    <name evidence="12" type="ORF">C7957_11086</name>
</gene>
<dbReference type="NCBIfam" id="TIGR00635">
    <property type="entry name" value="ruvB"/>
    <property type="match status" value="1"/>
</dbReference>
<dbReference type="EMBL" id="SNXX01000010">
    <property type="protein sequence ID" value="TDP94747.1"/>
    <property type="molecule type" value="Genomic_DNA"/>
</dbReference>
<keyword evidence="8 9" id="KW-0234">DNA repair</keyword>
<keyword evidence="12" id="KW-0347">Helicase</keyword>
<feature type="binding site" evidence="9">
    <location>
        <position position="326"/>
    </location>
    <ligand>
        <name>DNA</name>
        <dbReference type="ChEBI" id="CHEBI:16991"/>
    </ligand>
</feature>
<keyword evidence="2 9" id="KW-0547">Nucleotide-binding</keyword>
<dbReference type="InterPro" id="IPR008823">
    <property type="entry name" value="RuvB_wg_C"/>
</dbReference>
<reference evidence="12 13" key="1">
    <citation type="submission" date="2019-03" db="EMBL/GenBank/DDBJ databases">
        <title>Subsurface microbial communities from deep shales in Ohio and West Virginia, USA.</title>
        <authorList>
            <person name="Wrighton K."/>
        </authorList>
    </citation>
    <scope>NUCLEOTIDE SEQUENCE [LARGE SCALE GENOMIC DNA]</scope>
    <source>
        <strain evidence="12 13">MSL 7</strain>
    </source>
</reference>
<evidence type="ECO:0000256" key="4">
    <source>
        <dbReference type="ARBA" id="ARBA00022801"/>
    </source>
</evidence>
<comment type="similarity">
    <text evidence="9">Belongs to the RuvB family.</text>
</comment>
<dbReference type="NCBIfam" id="NF000868">
    <property type="entry name" value="PRK00080.1"/>
    <property type="match status" value="1"/>
</dbReference>
<feature type="binding site" evidence="9">
    <location>
        <position position="234"/>
    </location>
    <ligand>
        <name>ATP</name>
        <dbReference type="ChEBI" id="CHEBI:30616"/>
    </ligand>
</feature>
<dbReference type="CDD" id="cd00009">
    <property type="entry name" value="AAA"/>
    <property type="match status" value="1"/>
</dbReference>
<dbReference type="InterPro" id="IPR041445">
    <property type="entry name" value="AAA_lid_4"/>
</dbReference>
<feature type="domain" description="AAA+ ATPase" evidence="11">
    <location>
        <begin position="67"/>
        <end position="198"/>
    </location>
</feature>
<sequence>MENGRRIVSPKKKKSDNSPADKQPAASADNSVDKGLRPFTLKEYVGQKKSKEKLKIFIQAARDRKEALDHVMLYGPPGLGKTTLANIIANELNVNIHQTSGPAIERPGDLASILTNLQPSDVLFIDEIHRLNKMVEEVLYPAMEDYCLDIIIGKGPSARSVRLDLAPFTLVGATTKAGRLSSPLRDRFGVINRLEFYDQNELQEIVSRSAEILGVEIVEHGALEIARRSRGTPRIANRLLKRVRDFAEVKADGIINRGVVDDALKLLEIDELGLDRIDHKLLKTIMIKFSGGPVGLNTLAAAISEETETIEDVYEPYLLQLGFLERTPRGRVTTTKAYQHLNIKQKSD</sequence>